<dbReference type="PROSITE" id="PS50851">
    <property type="entry name" value="CHEW"/>
    <property type="match status" value="1"/>
</dbReference>
<dbReference type="Gene3D" id="2.40.50.180">
    <property type="entry name" value="CheA-289, Domain 4"/>
    <property type="match status" value="1"/>
</dbReference>
<organism evidence="2 3">
    <name type="scientific">Geoalkalibacter ferrihydriticus</name>
    <dbReference type="NCBI Taxonomy" id="392333"/>
    <lineage>
        <taxon>Bacteria</taxon>
        <taxon>Pseudomonadati</taxon>
        <taxon>Thermodesulfobacteriota</taxon>
        <taxon>Desulfuromonadia</taxon>
        <taxon>Desulfuromonadales</taxon>
        <taxon>Geoalkalibacteraceae</taxon>
        <taxon>Geoalkalibacter</taxon>
    </lineage>
</organism>
<name>A0A1G9MYC5_9BACT</name>
<evidence type="ECO:0000313" key="3">
    <source>
        <dbReference type="Proteomes" id="UP000182146"/>
    </source>
</evidence>
<gene>
    <name evidence="2" type="ORF">SAMN05660860_01292</name>
</gene>
<dbReference type="GO" id="GO:0006935">
    <property type="term" value="P:chemotaxis"/>
    <property type="evidence" value="ECO:0007669"/>
    <property type="project" value="InterPro"/>
</dbReference>
<dbReference type="GO" id="GO:0005829">
    <property type="term" value="C:cytosol"/>
    <property type="evidence" value="ECO:0007669"/>
    <property type="project" value="TreeGrafter"/>
</dbReference>
<dbReference type="Proteomes" id="UP000182146">
    <property type="component" value="Unassembled WGS sequence"/>
</dbReference>
<dbReference type="GO" id="GO:0007165">
    <property type="term" value="P:signal transduction"/>
    <property type="evidence" value="ECO:0007669"/>
    <property type="project" value="InterPro"/>
</dbReference>
<dbReference type="InterPro" id="IPR036061">
    <property type="entry name" value="CheW-like_dom_sf"/>
</dbReference>
<evidence type="ECO:0000259" key="1">
    <source>
        <dbReference type="PROSITE" id="PS50851"/>
    </source>
</evidence>
<protein>
    <submittedName>
        <fullName evidence="2">Purine-binding chemotaxis protein CheW</fullName>
    </submittedName>
</protein>
<evidence type="ECO:0000313" key="2">
    <source>
        <dbReference type="EMBL" id="SDL79272.1"/>
    </source>
</evidence>
<dbReference type="SMART" id="SM00260">
    <property type="entry name" value="CheW"/>
    <property type="match status" value="1"/>
</dbReference>
<dbReference type="Pfam" id="PF01584">
    <property type="entry name" value="CheW"/>
    <property type="match status" value="1"/>
</dbReference>
<dbReference type="OrthoDB" id="5398490at2"/>
<feature type="domain" description="CheW-like" evidence="1">
    <location>
        <begin position="1"/>
        <end position="137"/>
    </location>
</feature>
<dbReference type="Gene3D" id="2.30.30.40">
    <property type="entry name" value="SH3 Domains"/>
    <property type="match status" value="1"/>
</dbReference>
<sequence>MGQILIFGLAGELYGLEIRCVQEVVVASRLHPVPRAPAALLGAINFHGSVVPVLDLGAWLGFPGSARDPRVIVLADAQARLALAVDHIRRIVSPAADEIFSCADAEAAEYCIQAVFHWDGAVVNLLDVARLTASLESLAVG</sequence>
<dbReference type="STRING" id="392333.SAMN05660860_01292"/>
<dbReference type="InterPro" id="IPR002545">
    <property type="entry name" value="CheW-lke_dom"/>
</dbReference>
<dbReference type="PANTHER" id="PTHR22617">
    <property type="entry name" value="CHEMOTAXIS SENSOR HISTIDINE KINASE-RELATED"/>
    <property type="match status" value="1"/>
</dbReference>
<dbReference type="AlphaFoldDB" id="A0A1G9MYC5"/>
<dbReference type="SUPFAM" id="SSF50341">
    <property type="entry name" value="CheW-like"/>
    <property type="match status" value="1"/>
</dbReference>
<reference evidence="2 3" key="1">
    <citation type="submission" date="2016-10" db="EMBL/GenBank/DDBJ databases">
        <authorList>
            <person name="de Groot N.N."/>
        </authorList>
    </citation>
    <scope>NUCLEOTIDE SEQUENCE [LARGE SCALE GENOMIC DNA]</scope>
    <source>
        <strain evidence="2 3">DSM 17813</strain>
    </source>
</reference>
<accession>A0A1G9MYC5</accession>
<proteinExistence type="predicted"/>
<dbReference type="EMBL" id="FNGU01000002">
    <property type="protein sequence ID" value="SDL79272.1"/>
    <property type="molecule type" value="Genomic_DNA"/>
</dbReference>
<dbReference type="RefSeq" id="WP_052445931.1">
    <property type="nucleotide sequence ID" value="NZ_FNGU01000002.1"/>
</dbReference>
<dbReference type="InterPro" id="IPR039315">
    <property type="entry name" value="CheW"/>
</dbReference>
<dbReference type="PANTHER" id="PTHR22617:SF23">
    <property type="entry name" value="CHEMOTAXIS PROTEIN CHEW"/>
    <property type="match status" value="1"/>
</dbReference>